<dbReference type="Proteomes" id="UP000266673">
    <property type="component" value="Unassembled WGS sequence"/>
</dbReference>
<dbReference type="EMBL" id="QKWP01000232">
    <property type="protein sequence ID" value="RIB24067.1"/>
    <property type="molecule type" value="Genomic_DNA"/>
</dbReference>
<gene>
    <name evidence="2" type="ORF">C2G38_2169621</name>
</gene>
<evidence type="ECO:0000313" key="2">
    <source>
        <dbReference type="EMBL" id="RIB24067.1"/>
    </source>
</evidence>
<name>A0A397VRW0_9GLOM</name>
<dbReference type="OrthoDB" id="2405442at2759"/>
<feature type="compositionally biased region" description="Polar residues" evidence="1">
    <location>
        <begin position="88"/>
        <end position="97"/>
    </location>
</feature>
<accession>A0A397VRW0</accession>
<reference evidence="2 3" key="1">
    <citation type="submission" date="2018-06" db="EMBL/GenBank/DDBJ databases">
        <title>Comparative genomics reveals the genomic features of Rhizophagus irregularis, R. cerebriforme, R. diaphanum and Gigaspora rosea, and their symbiotic lifestyle signature.</title>
        <authorList>
            <person name="Morin E."/>
            <person name="San Clemente H."/>
            <person name="Chen E.C.H."/>
            <person name="De La Providencia I."/>
            <person name="Hainaut M."/>
            <person name="Kuo A."/>
            <person name="Kohler A."/>
            <person name="Murat C."/>
            <person name="Tang N."/>
            <person name="Roy S."/>
            <person name="Loubradou J."/>
            <person name="Henrissat B."/>
            <person name="Grigoriev I.V."/>
            <person name="Corradi N."/>
            <person name="Roux C."/>
            <person name="Martin F.M."/>
        </authorList>
    </citation>
    <scope>NUCLEOTIDE SEQUENCE [LARGE SCALE GENOMIC DNA]</scope>
    <source>
        <strain evidence="2 3">DAOM 194757</strain>
    </source>
</reference>
<dbReference type="AlphaFoldDB" id="A0A397VRW0"/>
<feature type="region of interest" description="Disordered" evidence="1">
    <location>
        <begin position="31"/>
        <end position="99"/>
    </location>
</feature>
<dbReference type="STRING" id="44941.A0A397VRW0"/>
<keyword evidence="3" id="KW-1185">Reference proteome</keyword>
<comment type="caution">
    <text evidence="2">The sequence shown here is derived from an EMBL/GenBank/DDBJ whole genome shotgun (WGS) entry which is preliminary data.</text>
</comment>
<proteinExistence type="predicted"/>
<evidence type="ECO:0000313" key="3">
    <source>
        <dbReference type="Proteomes" id="UP000266673"/>
    </source>
</evidence>
<sequence length="117" mass="13339">MGKAKKAIQYALEDGDNELIQFVKKFNKRKEEQRAQAESTKQRNVHSSNEILPDCVQVLDPIKHQSKGRKPSKRLKSSTENFKDKPKMSNTSNSDNSLKCGLCGENEHYRNTCSVKI</sequence>
<feature type="compositionally biased region" description="Basic residues" evidence="1">
    <location>
        <begin position="64"/>
        <end position="76"/>
    </location>
</feature>
<evidence type="ECO:0000256" key="1">
    <source>
        <dbReference type="SAM" id="MobiDB-lite"/>
    </source>
</evidence>
<organism evidence="2 3">
    <name type="scientific">Gigaspora rosea</name>
    <dbReference type="NCBI Taxonomy" id="44941"/>
    <lineage>
        <taxon>Eukaryota</taxon>
        <taxon>Fungi</taxon>
        <taxon>Fungi incertae sedis</taxon>
        <taxon>Mucoromycota</taxon>
        <taxon>Glomeromycotina</taxon>
        <taxon>Glomeromycetes</taxon>
        <taxon>Diversisporales</taxon>
        <taxon>Gigasporaceae</taxon>
        <taxon>Gigaspora</taxon>
    </lineage>
</organism>
<protein>
    <submittedName>
        <fullName evidence="2">Uncharacterized protein</fullName>
    </submittedName>
</protein>